<dbReference type="EMBL" id="JAUHHV010000011">
    <property type="protein sequence ID" value="KAK1407389.1"/>
    <property type="molecule type" value="Genomic_DNA"/>
</dbReference>
<dbReference type="CDD" id="cd03784">
    <property type="entry name" value="GT1_Gtf-like"/>
    <property type="match status" value="1"/>
</dbReference>
<organism evidence="4 5">
    <name type="scientific">Tagetes erecta</name>
    <name type="common">African marigold</name>
    <dbReference type="NCBI Taxonomy" id="13708"/>
    <lineage>
        <taxon>Eukaryota</taxon>
        <taxon>Viridiplantae</taxon>
        <taxon>Streptophyta</taxon>
        <taxon>Embryophyta</taxon>
        <taxon>Tracheophyta</taxon>
        <taxon>Spermatophyta</taxon>
        <taxon>Magnoliopsida</taxon>
        <taxon>eudicotyledons</taxon>
        <taxon>Gunneridae</taxon>
        <taxon>Pentapetalae</taxon>
        <taxon>asterids</taxon>
        <taxon>campanulids</taxon>
        <taxon>Asterales</taxon>
        <taxon>Asteraceae</taxon>
        <taxon>Asteroideae</taxon>
        <taxon>Heliantheae alliance</taxon>
        <taxon>Tageteae</taxon>
        <taxon>Tagetes</taxon>
    </lineage>
</organism>
<protein>
    <submittedName>
        <fullName evidence="4">Uncharacterized protein</fullName>
    </submittedName>
</protein>
<dbReference type="GO" id="GO:0016138">
    <property type="term" value="P:glycoside biosynthetic process"/>
    <property type="evidence" value="ECO:0007669"/>
    <property type="project" value="UniProtKB-ARBA"/>
</dbReference>
<keyword evidence="2" id="KW-0328">Glycosyltransferase</keyword>
<accession>A0AAD8NES7</accession>
<dbReference type="PANTHER" id="PTHR48047:SF118">
    <property type="entry name" value="HEXOSYLTRANSFERASE-RELATED"/>
    <property type="match status" value="1"/>
</dbReference>
<keyword evidence="3" id="KW-0808">Transferase</keyword>
<comment type="caution">
    <text evidence="4">The sequence shown here is derived from an EMBL/GenBank/DDBJ whole genome shotgun (WGS) entry which is preliminary data.</text>
</comment>
<evidence type="ECO:0000256" key="3">
    <source>
        <dbReference type="ARBA" id="ARBA00022679"/>
    </source>
</evidence>
<dbReference type="FunFam" id="3.40.50.2000:FF:000060">
    <property type="entry name" value="Glycosyltransferase"/>
    <property type="match status" value="1"/>
</dbReference>
<name>A0AAD8NES7_TARER</name>
<dbReference type="AlphaFoldDB" id="A0AAD8NES7"/>
<evidence type="ECO:0000256" key="1">
    <source>
        <dbReference type="ARBA" id="ARBA00009995"/>
    </source>
</evidence>
<dbReference type="Pfam" id="PF00201">
    <property type="entry name" value="UDPGT"/>
    <property type="match status" value="1"/>
</dbReference>
<keyword evidence="5" id="KW-1185">Reference proteome</keyword>
<evidence type="ECO:0000313" key="4">
    <source>
        <dbReference type="EMBL" id="KAK1407389.1"/>
    </source>
</evidence>
<comment type="similarity">
    <text evidence="1">Belongs to the UDP-glycosyltransferase family.</text>
</comment>
<sequence>MSNSTSNTHILVFPLPPPGHLIPLLDLTHHLLRYGLTVTIVISTVNLPLLNPLLSSHPSSLHKLLLSDPAPSPSPHPLIAKLTATRQLFDPIVQWFESHPAPPVAIISDFFLGWTNDLATHLGIRRVVFSPSGALGYSIFHKLWRDVLDINALNDDGDENFMLSFPDIPSSPQLPWWQLSETWRSFKKGDPGFESFRKGILGNMTSWGIVFNTFEDLEGDYIDYMKKQMGHDRIWAVGPLLPTKNERDPKGSTGRGGSSVVPPDDLFMWLDQKRDESVVYICFGSRETLDEKEMKTLTVALALSNVDFVLCVHESGSNFIPSGFKDQVGGRGFIFKGWAPQLEILRHKAIGLFITHCGWNSTLEAITSGVTMLTWPMGADQFTNAALVVDQLGVGKRVCDDGSNSVPDSIKLA</sequence>
<gene>
    <name evidence="4" type="ORF">QVD17_39004</name>
</gene>
<proteinExistence type="inferred from homology"/>
<dbReference type="GO" id="GO:0035251">
    <property type="term" value="F:UDP-glucosyltransferase activity"/>
    <property type="evidence" value="ECO:0007669"/>
    <property type="project" value="TreeGrafter"/>
</dbReference>
<reference evidence="4" key="1">
    <citation type="journal article" date="2023" name="bioRxiv">
        <title>Improved chromosome-level genome assembly for marigold (Tagetes erecta).</title>
        <authorList>
            <person name="Jiang F."/>
            <person name="Yuan L."/>
            <person name="Wang S."/>
            <person name="Wang H."/>
            <person name="Xu D."/>
            <person name="Wang A."/>
            <person name="Fan W."/>
        </authorList>
    </citation>
    <scope>NUCLEOTIDE SEQUENCE</scope>
    <source>
        <strain evidence="4">WSJ</strain>
        <tissue evidence="4">Leaf</tissue>
    </source>
</reference>
<evidence type="ECO:0000313" key="5">
    <source>
        <dbReference type="Proteomes" id="UP001229421"/>
    </source>
</evidence>
<dbReference type="Gene3D" id="3.40.50.2000">
    <property type="entry name" value="Glycogen Phosphorylase B"/>
    <property type="match status" value="2"/>
</dbReference>
<dbReference type="Proteomes" id="UP001229421">
    <property type="component" value="Unassembled WGS sequence"/>
</dbReference>
<evidence type="ECO:0000256" key="2">
    <source>
        <dbReference type="ARBA" id="ARBA00022676"/>
    </source>
</evidence>
<dbReference type="SUPFAM" id="SSF53756">
    <property type="entry name" value="UDP-Glycosyltransferase/glycogen phosphorylase"/>
    <property type="match status" value="1"/>
</dbReference>
<dbReference type="InterPro" id="IPR002213">
    <property type="entry name" value="UDP_glucos_trans"/>
</dbReference>
<dbReference type="PANTHER" id="PTHR48047">
    <property type="entry name" value="GLYCOSYLTRANSFERASE"/>
    <property type="match status" value="1"/>
</dbReference>